<keyword evidence="3" id="KW-1185">Reference proteome</keyword>
<feature type="transmembrane region" description="Helical" evidence="1">
    <location>
        <begin position="352"/>
        <end position="371"/>
    </location>
</feature>
<proteinExistence type="predicted"/>
<gene>
    <name evidence="2" type="ORF">A3K89_11940</name>
</gene>
<reference evidence="2 3" key="1">
    <citation type="submission" date="2016-03" db="EMBL/GenBank/DDBJ databases">
        <title>Genome sequence of Rhodococcus kyotonensis KB10.</title>
        <authorList>
            <person name="Jeong H."/>
            <person name="Hong C.E."/>
            <person name="Jo S.H."/>
            <person name="Park J.M."/>
        </authorList>
    </citation>
    <scope>NUCLEOTIDE SEQUENCE [LARGE SCALE GENOMIC DNA]</scope>
    <source>
        <strain evidence="2 3">KB10</strain>
    </source>
</reference>
<dbReference type="AlphaFoldDB" id="A0A177Y848"/>
<keyword evidence="1" id="KW-1133">Transmembrane helix</keyword>
<dbReference type="RefSeq" id="WP_068431141.1">
    <property type="nucleotide sequence ID" value="NZ_LVHI01000039.1"/>
</dbReference>
<feature type="transmembrane region" description="Helical" evidence="1">
    <location>
        <begin position="425"/>
        <end position="444"/>
    </location>
</feature>
<sequence length="633" mass="67069">MFEISVTASNLNAAPTTVVAQGSGGQGGGAALDQVFGMSAAAGVISLGLLYLAFLHRTRRITWLGRLADFAGSKANLPGWAALPLVMFVSTILTAFLGFIWDVSLHIGKGRDEGPLANPAHYFILVGLFFLFIAGALAMILPLDEKPGRAAIKLTRTWYVPTGGVLIAGAGLYALIGFPLDDIWHRIFGQDVTLWGPTHLMLIGGAGLSLVGVILLEHEGRIAMGSDADGPDPRWHKSPVVTWLLRSSAFGGLVIGLSVFQIEFDFGVEQFQLIFQPMLIAGAGAFALVAARLMVGPGAALFAVAFAAVVREITALLVGPVFGQPHNVFALYLGAAIVVELIALTPLVRRRLLFGAVAGLGVGTIGIWGESLWVDAVYIFPWTSSMWADTLLMTVPVGITTGLCAGLFAQALSGDGLPRAAVRRSIVLAMILALAGTTANGLMFDVPTDATATVRLTDAPPVDGYRMVTADVTIDPPDLVSDDPEWLAILAWQGAGDTLRGLVVDKLEQTGPGTYRSTKPVPVDGTWKTVLRVHDGRLLTAAPVFMAADPGIGAPEVSADAEFTRDLVSEITLLQRERNFDHPSWLFGAASLVVLVCTLALVWALAWGTVRISEVTPRNSLRNARTAKTPSRT</sequence>
<feature type="transmembrane region" description="Helical" evidence="1">
    <location>
        <begin position="585"/>
        <end position="610"/>
    </location>
</feature>
<dbReference type="EMBL" id="LVHI01000039">
    <property type="protein sequence ID" value="OAK51318.1"/>
    <property type="molecule type" value="Genomic_DNA"/>
</dbReference>
<keyword evidence="1" id="KW-0812">Transmembrane</keyword>
<comment type="caution">
    <text evidence="2">The sequence shown here is derived from an EMBL/GenBank/DDBJ whole genome shotgun (WGS) entry which is preliminary data.</text>
</comment>
<organism evidence="2 3">
    <name type="scientific">Rhodococcoides kyotonense</name>
    <dbReference type="NCBI Taxonomy" id="398843"/>
    <lineage>
        <taxon>Bacteria</taxon>
        <taxon>Bacillati</taxon>
        <taxon>Actinomycetota</taxon>
        <taxon>Actinomycetes</taxon>
        <taxon>Mycobacteriales</taxon>
        <taxon>Nocardiaceae</taxon>
        <taxon>Rhodococcoides</taxon>
    </lineage>
</organism>
<feature type="transmembrane region" description="Helical" evidence="1">
    <location>
        <begin position="198"/>
        <end position="216"/>
    </location>
</feature>
<feature type="transmembrane region" description="Helical" evidence="1">
    <location>
        <begin position="35"/>
        <end position="56"/>
    </location>
</feature>
<dbReference type="Proteomes" id="UP000077519">
    <property type="component" value="Unassembled WGS sequence"/>
</dbReference>
<evidence type="ECO:0000313" key="3">
    <source>
        <dbReference type="Proteomes" id="UP000077519"/>
    </source>
</evidence>
<feature type="transmembrane region" description="Helical" evidence="1">
    <location>
        <begin position="391"/>
        <end position="413"/>
    </location>
</feature>
<protein>
    <submittedName>
        <fullName evidence="2">Uncharacterized protein</fullName>
    </submittedName>
</protein>
<accession>A0A177Y848</accession>
<feature type="transmembrane region" description="Helical" evidence="1">
    <location>
        <begin position="77"/>
        <end position="101"/>
    </location>
</feature>
<feature type="transmembrane region" description="Helical" evidence="1">
    <location>
        <begin position="158"/>
        <end position="178"/>
    </location>
</feature>
<feature type="transmembrane region" description="Helical" evidence="1">
    <location>
        <begin position="121"/>
        <end position="143"/>
    </location>
</feature>
<name>A0A177Y848_9NOCA</name>
<feature type="transmembrane region" description="Helical" evidence="1">
    <location>
        <begin position="328"/>
        <end position="345"/>
    </location>
</feature>
<evidence type="ECO:0000313" key="2">
    <source>
        <dbReference type="EMBL" id="OAK51318.1"/>
    </source>
</evidence>
<feature type="transmembrane region" description="Helical" evidence="1">
    <location>
        <begin position="274"/>
        <end position="293"/>
    </location>
</feature>
<feature type="transmembrane region" description="Helical" evidence="1">
    <location>
        <begin position="243"/>
        <end position="262"/>
    </location>
</feature>
<evidence type="ECO:0000256" key="1">
    <source>
        <dbReference type="SAM" id="Phobius"/>
    </source>
</evidence>
<keyword evidence="1" id="KW-0472">Membrane</keyword>
<feature type="transmembrane region" description="Helical" evidence="1">
    <location>
        <begin position="300"/>
        <end position="322"/>
    </location>
</feature>